<dbReference type="GO" id="GO:0008289">
    <property type="term" value="F:lipid binding"/>
    <property type="evidence" value="ECO:0007669"/>
    <property type="project" value="InterPro"/>
</dbReference>
<dbReference type="EMBL" id="JAVXUO010002590">
    <property type="protein sequence ID" value="KAK2971326.1"/>
    <property type="molecule type" value="Genomic_DNA"/>
</dbReference>
<protein>
    <submittedName>
        <fullName evidence="2">Uncharacterized protein</fullName>
    </submittedName>
</protein>
<accession>A0AA88U7A7</accession>
<dbReference type="SUPFAM" id="SSF47699">
    <property type="entry name" value="Bifunctional inhibitor/lipid-transfer protein/seed storage 2S albumin"/>
    <property type="match status" value="1"/>
</dbReference>
<keyword evidence="3" id="KW-1185">Reference proteome</keyword>
<dbReference type="InterPro" id="IPR000528">
    <property type="entry name" value="Plant_nsLTP"/>
</dbReference>
<gene>
    <name evidence="2" type="ORF">RJ640_013427</name>
</gene>
<name>A0AA88U7A7_9ASTE</name>
<dbReference type="PRINTS" id="PR00382">
    <property type="entry name" value="LIPIDTRNSFER"/>
</dbReference>
<reference evidence="2" key="1">
    <citation type="submission" date="2022-12" db="EMBL/GenBank/DDBJ databases">
        <title>Draft genome assemblies for two species of Escallonia (Escalloniales).</title>
        <authorList>
            <person name="Chanderbali A."/>
            <person name="Dervinis C."/>
            <person name="Anghel I."/>
            <person name="Soltis D."/>
            <person name="Soltis P."/>
            <person name="Zapata F."/>
        </authorList>
    </citation>
    <scope>NUCLEOTIDE SEQUENCE</scope>
    <source>
        <strain evidence="2">UCBG92.1500</strain>
        <tissue evidence="2">Leaf</tissue>
    </source>
</reference>
<dbReference type="Proteomes" id="UP001187471">
    <property type="component" value="Unassembled WGS sequence"/>
</dbReference>
<dbReference type="AlphaFoldDB" id="A0AA88U7A7"/>
<dbReference type="Gene3D" id="1.10.110.10">
    <property type="entry name" value="Plant lipid-transfer and hydrophobic proteins"/>
    <property type="match status" value="1"/>
</dbReference>
<comment type="caution">
    <text evidence="2">The sequence shown here is derived from an EMBL/GenBank/DDBJ whole genome shotgun (WGS) entry which is preliminary data.</text>
</comment>
<proteinExistence type="inferred from homology"/>
<evidence type="ECO:0000256" key="1">
    <source>
        <dbReference type="ARBA" id="ARBA00009748"/>
    </source>
</evidence>
<dbReference type="GO" id="GO:0006869">
    <property type="term" value="P:lipid transport"/>
    <property type="evidence" value="ECO:0007669"/>
    <property type="project" value="InterPro"/>
</dbReference>
<sequence length="80" mass="8510">MAPYTKAVLSCGAVANRVTPCLGYLRTGGSVPLPCCAGVKVPSQVARPAPRLIPNCLQVIKNWESRINISPKGGTQEQLY</sequence>
<organism evidence="2 3">
    <name type="scientific">Escallonia rubra</name>
    <dbReference type="NCBI Taxonomy" id="112253"/>
    <lineage>
        <taxon>Eukaryota</taxon>
        <taxon>Viridiplantae</taxon>
        <taxon>Streptophyta</taxon>
        <taxon>Embryophyta</taxon>
        <taxon>Tracheophyta</taxon>
        <taxon>Spermatophyta</taxon>
        <taxon>Magnoliopsida</taxon>
        <taxon>eudicotyledons</taxon>
        <taxon>Gunneridae</taxon>
        <taxon>Pentapetalae</taxon>
        <taxon>asterids</taxon>
        <taxon>campanulids</taxon>
        <taxon>Escalloniales</taxon>
        <taxon>Escalloniaceae</taxon>
        <taxon>Escallonia</taxon>
    </lineage>
</organism>
<dbReference type="InterPro" id="IPR036312">
    <property type="entry name" value="Bifun_inhib/LTP/seed_sf"/>
</dbReference>
<evidence type="ECO:0000313" key="3">
    <source>
        <dbReference type="Proteomes" id="UP001187471"/>
    </source>
</evidence>
<evidence type="ECO:0000313" key="2">
    <source>
        <dbReference type="EMBL" id="KAK2971326.1"/>
    </source>
</evidence>
<comment type="similarity">
    <text evidence="1">Belongs to the plant LTP family.</text>
</comment>